<gene>
    <name evidence="9" type="ORF">S01H1_34123</name>
</gene>
<evidence type="ECO:0000256" key="4">
    <source>
        <dbReference type="ARBA" id="ARBA00022692"/>
    </source>
</evidence>
<organism evidence="9">
    <name type="scientific">marine sediment metagenome</name>
    <dbReference type="NCBI Taxonomy" id="412755"/>
    <lineage>
        <taxon>unclassified sequences</taxon>
        <taxon>metagenomes</taxon>
        <taxon>ecological metagenomes</taxon>
    </lineage>
</organism>
<evidence type="ECO:0000256" key="5">
    <source>
        <dbReference type="ARBA" id="ARBA00022989"/>
    </source>
</evidence>
<dbReference type="PANTHER" id="PTHR43386:SF1">
    <property type="entry name" value="D,D-DIPEPTIDE TRANSPORT SYSTEM PERMEASE PROTEIN DDPC-RELATED"/>
    <property type="match status" value="1"/>
</dbReference>
<comment type="subcellular location">
    <subcellularLocation>
        <location evidence="1">Cell membrane</location>
        <topology evidence="1">Multi-pass membrane protein</topology>
    </subcellularLocation>
</comment>
<keyword evidence="2" id="KW-0813">Transport</keyword>
<accession>X0VNH1</accession>
<keyword evidence="5 7" id="KW-1133">Transmembrane helix</keyword>
<feature type="non-terminal residue" evidence="9">
    <location>
        <position position="1"/>
    </location>
</feature>
<keyword evidence="4 7" id="KW-0812">Transmembrane</keyword>
<sequence>LFYCLPNLLVMMVILIALGKRGFWTMVIAYAILAWPGYARVVRGEILRVKNELYVEAAKSIGLSDIQVILGHILPNCIYTVGLMAAMRMGTIVLSTSSLAFLGVGFSPGTAEWGIIMSEGRNWLLQGSWWITVYPGIFIAFYVLGWTLVGDALRDILDPKERRKA</sequence>
<dbReference type="Gene3D" id="1.10.3720.10">
    <property type="entry name" value="MetI-like"/>
    <property type="match status" value="1"/>
</dbReference>
<dbReference type="PROSITE" id="PS50928">
    <property type="entry name" value="ABC_TM1"/>
    <property type="match status" value="1"/>
</dbReference>
<dbReference type="InterPro" id="IPR000515">
    <property type="entry name" value="MetI-like"/>
</dbReference>
<reference evidence="9" key="1">
    <citation type="journal article" date="2014" name="Front. Microbiol.">
        <title>High frequency of phylogenetically diverse reductive dehalogenase-homologous genes in deep subseafloor sedimentary metagenomes.</title>
        <authorList>
            <person name="Kawai M."/>
            <person name="Futagami T."/>
            <person name="Toyoda A."/>
            <person name="Takaki Y."/>
            <person name="Nishi S."/>
            <person name="Hori S."/>
            <person name="Arai W."/>
            <person name="Tsubouchi T."/>
            <person name="Morono Y."/>
            <person name="Uchiyama I."/>
            <person name="Ito T."/>
            <person name="Fujiyama A."/>
            <person name="Inagaki F."/>
            <person name="Takami H."/>
        </authorList>
    </citation>
    <scope>NUCLEOTIDE SEQUENCE</scope>
    <source>
        <strain evidence="9">Expedition CK06-06</strain>
    </source>
</reference>
<dbReference type="SUPFAM" id="SSF161098">
    <property type="entry name" value="MetI-like"/>
    <property type="match status" value="1"/>
</dbReference>
<evidence type="ECO:0000256" key="6">
    <source>
        <dbReference type="ARBA" id="ARBA00023136"/>
    </source>
</evidence>
<feature type="domain" description="ABC transmembrane type-1" evidence="8">
    <location>
        <begin position="1"/>
        <end position="150"/>
    </location>
</feature>
<protein>
    <recommendedName>
        <fullName evidence="8">ABC transmembrane type-1 domain-containing protein</fullName>
    </recommendedName>
</protein>
<evidence type="ECO:0000256" key="3">
    <source>
        <dbReference type="ARBA" id="ARBA00022475"/>
    </source>
</evidence>
<dbReference type="EMBL" id="BARS01021221">
    <property type="protein sequence ID" value="GAG13978.1"/>
    <property type="molecule type" value="Genomic_DNA"/>
</dbReference>
<comment type="caution">
    <text evidence="9">The sequence shown here is derived from an EMBL/GenBank/DDBJ whole genome shotgun (WGS) entry which is preliminary data.</text>
</comment>
<dbReference type="GO" id="GO:0055085">
    <property type="term" value="P:transmembrane transport"/>
    <property type="evidence" value="ECO:0007669"/>
    <property type="project" value="InterPro"/>
</dbReference>
<dbReference type="PANTHER" id="PTHR43386">
    <property type="entry name" value="OLIGOPEPTIDE TRANSPORT SYSTEM PERMEASE PROTEIN APPC"/>
    <property type="match status" value="1"/>
</dbReference>
<dbReference type="InterPro" id="IPR050366">
    <property type="entry name" value="BP-dependent_transpt_permease"/>
</dbReference>
<dbReference type="Pfam" id="PF00528">
    <property type="entry name" value="BPD_transp_1"/>
    <property type="match status" value="1"/>
</dbReference>
<keyword evidence="3" id="KW-1003">Cell membrane</keyword>
<keyword evidence="6 7" id="KW-0472">Membrane</keyword>
<proteinExistence type="predicted"/>
<evidence type="ECO:0000313" key="9">
    <source>
        <dbReference type="EMBL" id="GAG13978.1"/>
    </source>
</evidence>
<name>X0VNH1_9ZZZZ</name>
<dbReference type="CDD" id="cd06261">
    <property type="entry name" value="TM_PBP2"/>
    <property type="match status" value="1"/>
</dbReference>
<feature type="transmembrane region" description="Helical" evidence="7">
    <location>
        <begin position="92"/>
        <end position="111"/>
    </location>
</feature>
<evidence type="ECO:0000259" key="8">
    <source>
        <dbReference type="PROSITE" id="PS50928"/>
    </source>
</evidence>
<evidence type="ECO:0000256" key="1">
    <source>
        <dbReference type="ARBA" id="ARBA00004651"/>
    </source>
</evidence>
<evidence type="ECO:0000256" key="2">
    <source>
        <dbReference type="ARBA" id="ARBA00022448"/>
    </source>
</evidence>
<evidence type="ECO:0000256" key="7">
    <source>
        <dbReference type="SAM" id="Phobius"/>
    </source>
</evidence>
<dbReference type="GO" id="GO:0005886">
    <property type="term" value="C:plasma membrane"/>
    <property type="evidence" value="ECO:0007669"/>
    <property type="project" value="UniProtKB-SubCell"/>
</dbReference>
<dbReference type="InterPro" id="IPR035906">
    <property type="entry name" value="MetI-like_sf"/>
</dbReference>
<dbReference type="AlphaFoldDB" id="X0VNH1"/>
<feature type="transmembrane region" description="Helical" evidence="7">
    <location>
        <begin position="131"/>
        <end position="153"/>
    </location>
</feature>